<evidence type="ECO:0000256" key="6">
    <source>
        <dbReference type="ARBA" id="ARBA00022840"/>
    </source>
</evidence>
<comment type="catalytic activity">
    <reaction evidence="9">
        <text>hydrogenobyrinate + 2 L-glutamine + 2 ATP + 2 H2O = hydrogenobyrinate a,c-diamide + 2 L-glutamate + 2 ADP + 2 phosphate + 2 H(+)</text>
        <dbReference type="Rhea" id="RHEA:12544"/>
        <dbReference type="ChEBI" id="CHEBI:15377"/>
        <dbReference type="ChEBI" id="CHEBI:15378"/>
        <dbReference type="ChEBI" id="CHEBI:29985"/>
        <dbReference type="ChEBI" id="CHEBI:30616"/>
        <dbReference type="ChEBI" id="CHEBI:43474"/>
        <dbReference type="ChEBI" id="CHEBI:58359"/>
        <dbReference type="ChEBI" id="CHEBI:77873"/>
        <dbReference type="ChEBI" id="CHEBI:77874"/>
        <dbReference type="ChEBI" id="CHEBI:456216"/>
        <dbReference type="EC" id="6.3.5.9"/>
    </reaction>
</comment>
<dbReference type="InterPro" id="IPR002586">
    <property type="entry name" value="CobQ/CobB/MinD/ParA_Nub-bd_dom"/>
</dbReference>
<evidence type="ECO:0000259" key="10">
    <source>
        <dbReference type="Pfam" id="PF01656"/>
    </source>
</evidence>
<feature type="domain" description="CobQ/CobB/MinD/ParA nucleotide binding" evidence="10">
    <location>
        <begin position="5"/>
        <end position="187"/>
    </location>
</feature>
<keyword evidence="7 9" id="KW-0460">Magnesium</keyword>
<dbReference type="CDD" id="cd05388">
    <property type="entry name" value="CobB_N"/>
    <property type="match status" value="1"/>
</dbReference>
<feature type="site" description="Increases nucleophilicity of active site Cys" evidence="9">
    <location>
        <position position="426"/>
    </location>
</feature>
<dbReference type="RefSeq" id="WP_099998486.1">
    <property type="nucleotide sequence ID" value="NZ_CP017940.1"/>
</dbReference>
<keyword evidence="6 9" id="KW-0067">ATP-binding</keyword>
<dbReference type="InterPro" id="IPR027417">
    <property type="entry name" value="P-loop_NTPase"/>
</dbReference>
<evidence type="ECO:0000256" key="3">
    <source>
        <dbReference type="ARBA" id="ARBA00022573"/>
    </source>
</evidence>
<evidence type="ECO:0000259" key="11">
    <source>
        <dbReference type="Pfam" id="PF07685"/>
    </source>
</evidence>
<protein>
    <recommendedName>
        <fullName evidence="9">Hydrogenobyrinate a,c-diamide synthase</fullName>
        <ecNumber evidence="9">6.3.5.9</ecNumber>
    </recommendedName>
    <alternativeName>
        <fullName evidence="9">Hydrogenobyrinic acid a,c-diamide synthase</fullName>
    </alternativeName>
</protein>
<dbReference type="HAMAP" id="MF_00027">
    <property type="entry name" value="CobB_CbiA"/>
    <property type="match status" value="1"/>
</dbReference>
<dbReference type="Gene3D" id="3.40.50.300">
    <property type="entry name" value="P-loop containing nucleotide triphosphate hydrolases"/>
    <property type="match status" value="1"/>
</dbReference>
<dbReference type="GO" id="GO:0042242">
    <property type="term" value="F:cobyrinic acid a,c-diamide synthase activity"/>
    <property type="evidence" value="ECO:0007669"/>
    <property type="project" value="InterPro"/>
</dbReference>
<sequence length="432" mass="46089">MKGLIVAAPASGSGKTTVTLGLLRALRDLGVEIAPAKAGPDYIDPAYHAVASGVPCVNLDPWAMRPDLISALASRHTEGGKMLVVEGMMGLFDGAMDGRGSAADLATHLSLPVILVLDCARQSHSIAALVSGFRDFRGNVMIAGLILNRVGSARHEAMLRSALEPVGIPVLGSVPRDQKLQLPERHLGLVQAGEHIDLDNFIAYAASVIGERIDLNRIQQIAGRYGSTESMANIARIPPLGQRIAVARDNAFAFSYLHLLDGWRRRGAEISFFSPLADEAPAENNDAIYLPGGYPELHAGRLAHAADFAAGTRKAAAKGVPIYGECGGYMVLGESIEDAAGERHEMLGLLPVETSFAKRRMHLGYRRLEPLTAWPFQAPLTGHEFHYASIVREGGAARLFRVRDALGEDLGEAGLRVGSVCGSYMHVIDLAG</sequence>
<comment type="caution">
    <text evidence="12">The sequence shown here is derived from an EMBL/GenBank/DDBJ whole genome shotgun (WGS) entry which is preliminary data.</text>
</comment>
<evidence type="ECO:0000256" key="4">
    <source>
        <dbReference type="ARBA" id="ARBA00022598"/>
    </source>
</evidence>
<dbReference type="InterPro" id="IPR004484">
    <property type="entry name" value="CbiA/CobB_synth"/>
</dbReference>
<evidence type="ECO:0000256" key="5">
    <source>
        <dbReference type="ARBA" id="ARBA00022741"/>
    </source>
</evidence>
<comment type="function">
    <text evidence="9">Catalyzes the ATP-dependent amidation of the two carboxylate groups at positions a and c of hydrogenobyrinate, using either L-glutamine or ammonia as the nitrogen source.</text>
</comment>
<feature type="active site" description="Nucleophile" evidence="9">
    <location>
        <position position="326"/>
    </location>
</feature>
<dbReference type="GO" id="GO:0005524">
    <property type="term" value="F:ATP binding"/>
    <property type="evidence" value="ECO:0007669"/>
    <property type="project" value="UniProtKB-UniRule"/>
</dbReference>
<dbReference type="AlphaFoldDB" id="A0A2N9W299"/>
<keyword evidence="8 9" id="KW-0315">Glutamine amidotransferase</keyword>
<comment type="miscellaneous">
    <text evidence="9">The a and c carboxylates of hydrogenobyrinate are activated for nucleophilic attack via formation of a phosphorylated intermediate by ATP. CobB catalyzes first the amidation of the c-carboxylate, and then that of the a-carboxylate.</text>
</comment>
<keyword evidence="13" id="KW-1185">Reference proteome</keyword>
<evidence type="ECO:0000256" key="2">
    <source>
        <dbReference type="ARBA" id="ARBA00006205"/>
    </source>
</evidence>
<dbReference type="SUPFAM" id="SSF52540">
    <property type="entry name" value="P-loop containing nucleoside triphosphate hydrolases"/>
    <property type="match status" value="1"/>
</dbReference>
<dbReference type="KEGG" id="pht:BLM14_05595"/>
<dbReference type="PANTHER" id="PTHR43873:SF1">
    <property type="entry name" value="COBYRINATE A,C-DIAMIDE SYNTHASE"/>
    <property type="match status" value="1"/>
</dbReference>
<reference evidence="12 13" key="1">
    <citation type="journal article" date="2017" name="Int J Environ Stud">
        <title>Does the Miocene-Pliocene relict legume Oxytropis triphylla form nitrogen-fixing nodules with a combination of bacterial strains?</title>
        <authorList>
            <person name="Safronova V."/>
            <person name="Belimov A."/>
            <person name="Sazanova A."/>
            <person name="Kuznetsova I."/>
            <person name="Popova J."/>
            <person name="Andronov E."/>
            <person name="Verkhozina A."/>
            <person name="Tikhonovich I."/>
        </authorList>
    </citation>
    <scope>NUCLEOTIDE SEQUENCE [LARGE SCALE GENOMIC DNA]</scope>
    <source>
        <strain evidence="12 13">Tri-38</strain>
    </source>
</reference>
<comment type="cofactor">
    <cofactor evidence="1 9">
        <name>Mg(2+)</name>
        <dbReference type="ChEBI" id="CHEBI:18420"/>
    </cofactor>
</comment>
<dbReference type="UniPathway" id="UPA00148">
    <property type="reaction ID" value="UER00220"/>
</dbReference>
<organism evidence="12 13">
    <name type="scientific">Phyllobacterium zundukense</name>
    <dbReference type="NCBI Taxonomy" id="1867719"/>
    <lineage>
        <taxon>Bacteria</taxon>
        <taxon>Pseudomonadati</taxon>
        <taxon>Pseudomonadota</taxon>
        <taxon>Alphaproteobacteria</taxon>
        <taxon>Hyphomicrobiales</taxon>
        <taxon>Phyllobacteriaceae</taxon>
        <taxon>Phyllobacterium</taxon>
    </lineage>
</organism>
<dbReference type="NCBIfam" id="TIGR00379">
    <property type="entry name" value="cobB"/>
    <property type="match status" value="1"/>
</dbReference>
<comment type="similarity">
    <text evidence="9">Belongs to the CobB/CbiA family.</text>
</comment>
<dbReference type="Proteomes" id="UP000232163">
    <property type="component" value="Unassembled WGS sequence"/>
</dbReference>
<evidence type="ECO:0000256" key="8">
    <source>
        <dbReference type="ARBA" id="ARBA00022962"/>
    </source>
</evidence>
<dbReference type="OrthoDB" id="9764035at2"/>
<evidence type="ECO:0000256" key="1">
    <source>
        <dbReference type="ARBA" id="ARBA00001946"/>
    </source>
</evidence>
<dbReference type="InterPro" id="IPR011698">
    <property type="entry name" value="GATase_3"/>
</dbReference>
<evidence type="ECO:0000313" key="12">
    <source>
        <dbReference type="EMBL" id="PIO45867.1"/>
    </source>
</evidence>
<keyword evidence="3 9" id="KW-0169">Cobalamin biosynthesis</keyword>
<dbReference type="PROSITE" id="PS51274">
    <property type="entry name" value="GATASE_COBBQ"/>
    <property type="match status" value="1"/>
</dbReference>
<comment type="domain">
    <text evidence="9">Comprises of two domains. The C-terminal domain contains the binding site for glutamine and catalyzes the hydrolysis of this substrate to glutamate and ammonia. The N-terminal domain is anticipated to bind ATP and hydrogenobyrinate and catalyzes the ultimate synthesis of the diamide product. The ammonia produced via the glutaminase domain is probably translocated to the adjacent domain via a molecular tunnel, where it reacts with an activated intermediate.</text>
</comment>
<dbReference type="SUPFAM" id="SSF52317">
    <property type="entry name" value="Class I glutamine amidotransferase-like"/>
    <property type="match status" value="1"/>
</dbReference>
<dbReference type="EMBL" id="MZMT01000014">
    <property type="protein sequence ID" value="PIO45867.1"/>
    <property type="molecule type" value="Genomic_DNA"/>
</dbReference>
<dbReference type="PANTHER" id="PTHR43873">
    <property type="entry name" value="COBYRINATE A,C-DIAMIDE SYNTHASE"/>
    <property type="match status" value="1"/>
</dbReference>
<dbReference type="Gene3D" id="3.40.50.880">
    <property type="match status" value="1"/>
</dbReference>
<dbReference type="EC" id="6.3.5.9" evidence="9"/>
<evidence type="ECO:0000256" key="7">
    <source>
        <dbReference type="ARBA" id="ARBA00022842"/>
    </source>
</evidence>
<gene>
    <name evidence="9" type="primary">cobB</name>
    <name evidence="12" type="ORF">B5P45_04840</name>
</gene>
<dbReference type="GO" id="GO:0009236">
    <property type="term" value="P:cobalamin biosynthetic process"/>
    <property type="evidence" value="ECO:0007669"/>
    <property type="project" value="UniProtKB-UniRule"/>
</dbReference>
<accession>A0A2N9W299</accession>
<proteinExistence type="inferred from homology"/>
<keyword evidence="5 9" id="KW-0547">Nucleotide-binding</keyword>
<name>A0A2N9W299_9HYPH</name>
<evidence type="ECO:0000256" key="9">
    <source>
        <dbReference type="HAMAP-Rule" id="MF_00027"/>
    </source>
</evidence>
<dbReference type="Pfam" id="PF01656">
    <property type="entry name" value="CbiA"/>
    <property type="match status" value="1"/>
</dbReference>
<feature type="domain" description="CobB/CobQ-like glutamine amidotransferase" evidence="11">
    <location>
        <begin position="243"/>
        <end position="428"/>
    </location>
</feature>
<dbReference type="GO" id="GO:0043802">
    <property type="term" value="F:hydrogenobyrinic acid a,c-diamide synthase (glutamine-hydrolysing) activity"/>
    <property type="evidence" value="ECO:0007669"/>
    <property type="project" value="UniProtKB-UniRule"/>
</dbReference>
<dbReference type="InterPro" id="IPR029062">
    <property type="entry name" value="Class_I_gatase-like"/>
</dbReference>
<comment type="similarity">
    <text evidence="2">Belongs to the CobB/CobQ family. CobQ subfamily.</text>
</comment>
<keyword evidence="4 9" id="KW-0436">Ligase</keyword>
<dbReference type="NCBIfam" id="NF002204">
    <property type="entry name" value="PRK01077.1"/>
    <property type="match status" value="1"/>
</dbReference>
<comment type="pathway">
    <text evidence="9">Cofactor biosynthesis; adenosylcobalamin biosynthesis; cob(II)yrinate a,c-diamide from precorrin-2 (aerobic route): step 9/10.</text>
</comment>
<dbReference type="Pfam" id="PF07685">
    <property type="entry name" value="GATase_3"/>
    <property type="match status" value="1"/>
</dbReference>
<evidence type="ECO:0000313" key="13">
    <source>
        <dbReference type="Proteomes" id="UP000232163"/>
    </source>
</evidence>